<proteinExistence type="predicted"/>
<dbReference type="SUPFAM" id="SSF48452">
    <property type="entry name" value="TPR-like"/>
    <property type="match status" value="1"/>
</dbReference>
<keyword evidence="4" id="KW-1185">Reference proteome</keyword>
<sequence length="133" mass="14774">MWELWLKAPDAAAQEVLDKGMRQRNNYDFLGSLESFDRLVAYCPNYAEGYNQRAFTSFLREDFAAALVDLDVALTLSPDHVGAQSGRALTLMNLGRIDEARVQMEAALENNPWLSERALLAKGAPLGPKGEDI</sequence>
<dbReference type="Pfam" id="PF14559">
    <property type="entry name" value="TPR_19"/>
    <property type="match status" value="1"/>
</dbReference>
<evidence type="ECO:0000256" key="1">
    <source>
        <dbReference type="ARBA" id="ARBA00022737"/>
    </source>
</evidence>
<dbReference type="Gene3D" id="1.25.40.10">
    <property type="entry name" value="Tetratricopeptide repeat domain"/>
    <property type="match status" value="1"/>
</dbReference>
<dbReference type="EMBL" id="JBHDIY010000002">
    <property type="protein sequence ID" value="MFL4470576.1"/>
    <property type="molecule type" value="Genomic_DNA"/>
</dbReference>
<dbReference type="PANTHER" id="PTHR44858:SF1">
    <property type="entry name" value="UDP-N-ACETYLGLUCOSAMINE--PEPTIDE N-ACETYLGLUCOSAMINYLTRANSFERASE SPINDLY-RELATED"/>
    <property type="match status" value="1"/>
</dbReference>
<evidence type="ECO:0000313" key="3">
    <source>
        <dbReference type="EMBL" id="MFL4470576.1"/>
    </source>
</evidence>
<accession>A0ABW8UXB6</accession>
<gene>
    <name evidence="3" type="ORF">ACERZ8_12050</name>
</gene>
<dbReference type="InterPro" id="IPR050498">
    <property type="entry name" value="Ycf3"/>
</dbReference>
<evidence type="ECO:0000256" key="2">
    <source>
        <dbReference type="ARBA" id="ARBA00022803"/>
    </source>
</evidence>
<reference evidence="3 4" key="1">
    <citation type="submission" date="2024-08" db="EMBL/GenBank/DDBJ databases">
        <title>Tateyamaria sp. nov., isolated from marine algae.</title>
        <authorList>
            <person name="Choi B.J."/>
            <person name="Kim J.M."/>
            <person name="Lee J.K."/>
            <person name="Choi D.G."/>
            <person name="Bayburt H."/>
            <person name="Baek J.H."/>
            <person name="Han D.M."/>
            <person name="Jeon C.O."/>
        </authorList>
    </citation>
    <scope>NUCLEOTIDE SEQUENCE [LARGE SCALE GENOMIC DNA]</scope>
    <source>
        <strain evidence="3 4">KMU-156</strain>
    </source>
</reference>
<comment type="caution">
    <text evidence="3">The sequence shown here is derived from an EMBL/GenBank/DDBJ whole genome shotgun (WGS) entry which is preliminary data.</text>
</comment>
<dbReference type="PANTHER" id="PTHR44858">
    <property type="entry name" value="TETRATRICOPEPTIDE REPEAT PROTEIN 6"/>
    <property type="match status" value="1"/>
</dbReference>
<protein>
    <submittedName>
        <fullName evidence="3">Tetratricopeptide repeat protein</fullName>
    </submittedName>
</protein>
<name>A0ABW8UXB6_9RHOB</name>
<dbReference type="RefSeq" id="WP_407592425.1">
    <property type="nucleotide sequence ID" value="NZ_JBHDIY010000002.1"/>
</dbReference>
<organism evidence="3 4">
    <name type="scientific">Tateyamaria armeniaca</name>
    <dbReference type="NCBI Taxonomy" id="2518930"/>
    <lineage>
        <taxon>Bacteria</taxon>
        <taxon>Pseudomonadati</taxon>
        <taxon>Pseudomonadota</taxon>
        <taxon>Alphaproteobacteria</taxon>
        <taxon>Rhodobacterales</taxon>
        <taxon>Roseobacteraceae</taxon>
        <taxon>Tateyamaria</taxon>
    </lineage>
</organism>
<keyword evidence="2" id="KW-0802">TPR repeat</keyword>
<dbReference type="Proteomes" id="UP001627408">
    <property type="component" value="Unassembled WGS sequence"/>
</dbReference>
<dbReference type="InterPro" id="IPR011990">
    <property type="entry name" value="TPR-like_helical_dom_sf"/>
</dbReference>
<keyword evidence="1" id="KW-0677">Repeat</keyword>
<evidence type="ECO:0000313" key="4">
    <source>
        <dbReference type="Proteomes" id="UP001627408"/>
    </source>
</evidence>